<evidence type="ECO:0000313" key="2">
    <source>
        <dbReference type="Proteomes" id="UP000442714"/>
    </source>
</evidence>
<proteinExistence type="predicted"/>
<reference evidence="1 2" key="1">
    <citation type="submission" date="2019-12" db="EMBL/GenBank/DDBJ databases">
        <title>Genomic-based taxomic classification of the family Erythrobacteraceae.</title>
        <authorList>
            <person name="Xu L."/>
        </authorList>
    </citation>
    <scope>NUCLEOTIDE SEQUENCE [LARGE SCALE GENOMIC DNA]</scope>
    <source>
        <strain evidence="1 2">KCTC 52763</strain>
    </source>
</reference>
<dbReference type="Proteomes" id="UP000442714">
    <property type="component" value="Unassembled WGS sequence"/>
</dbReference>
<dbReference type="AlphaFoldDB" id="A0A844ZZ59"/>
<protein>
    <submittedName>
        <fullName evidence="1">Uncharacterized protein</fullName>
    </submittedName>
</protein>
<sequence>MCSGLATIEQHDEKAWASITFSGARHSLRLTFSGAEAVEAGESFVSILPEHEFTIPGQLVADATITNVRHRLLPEPQMVVECELLLLIDA</sequence>
<evidence type="ECO:0000313" key="1">
    <source>
        <dbReference type="EMBL" id="MXO90729.1"/>
    </source>
</evidence>
<dbReference type="OrthoDB" id="7473760at2"/>
<gene>
    <name evidence="1" type="ORF">GRI41_07845</name>
</gene>
<accession>A0A844ZZ59</accession>
<dbReference type="EMBL" id="WTYX01000001">
    <property type="protein sequence ID" value="MXO90729.1"/>
    <property type="molecule type" value="Genomic_DNA"/>
</dbReference>
<name>A0A844ZZ59_9SPHN</name>
<comment type="caution">
    <text evidence="1">The sequence shown here is derived from an EMBL/GenBank/DDBJ whole genome shotgun (WGS) entry which is preliminary data.</text>
</comment>
<organism evidence="1 2">
    <name type="scientific">Pontixanthobacter aquaemixtae</name>
    <dbReference type="NCBI Taxonomy" id="1958940"/>
    <lineage>
        <taxon>Bacteria</taxon>
        <taxon>Pseudomonadati</taxon>
        <taxon>Pseudomonadota</taxon>
        <taxon>Alphaproteobacteria</taxon>
        <taxon>Sphingomonadales</taxon>
        <taxon>Erythrobacteraceae</taxon>
        <taxon>Pontixanthobacter</taxon>
    </lineage>
</organism>
<keyword evidence="2" id="KW-1185">Reference proteome</keyword>